<feature type="compositionally biased region" description="Polar residues" evidence="1">
    <location>
        <begin position="662"/>
        <end position="673"/>
    </location>
</feature>
<feature type="region of interest" description="Disordered" evidence="1">
    <location>
        <begin position="899"/>
        <end position="941"/>
    </location>
</feature>
<evidence type="ECO:0000259" key="2">
    <source>
        <dbReference type="Pfam" id="PF14309"/>
    </source>
</evidence>
<proteinExistence type="predicted"/>
<gene>
    <name evidence="3" type="ORF">C4D60_Mb04t39400</name>
</gene>
<feature type="compositionally biased region" description="Basic and acidic residues" evidence="1">
    <location>
        <begin position="627"/>
        <end position="638"/>
    </location>
</feature>
<feature type="compositionally biased region" description="Polar residues" evidence="1">
    <location>
        <begin position="723"/>
        <end position="743"/>
    </location>
</feature>
<dbReference type="STRING" id="52838.A0A4S8KIS3"/>
<feature type="region of interest" description="Disordered" evidence="1">
    <location>
        <begin position="507"/>
        <end position="552"/>
    </location>
</feature>
<comment type="caution">
    <text evidence="3">The sequence shown here is derived from an EMBL/GenBank/DDBJ whole genome shotgun (WGS) entry which is preliminary data.</text>
</comment>
<dbReference type="PANTHER" id="PTHR31680">
    <property type="entry name" value="LONGIFOLIA PROTEIN"/>
    <property type="match status" value="1"/>
</dbReference>
<protein>
    <recommendedName>
        <fullName evidence="2">DUF4378 domain-containing protein</fullName>
    </recommendedName>
</protein>
<name>A0A4S8KIS3_MUSBA</name>
<dbReference type="Pfam" id="PF14309">
    <property type="entry name" value="DUF4378"/>
    <property type="match status" value="1"/>
</dbReference>
<feature type="region of interest" description="Disordered" evidence="1">
    <location>
        <begin position="774"/>
        <end position="804"/>
    </location>
</feature>
<feature type="region of interest" description="Disordered" evidence="1">
    <location>
        <begin position="41"/>
        <end position="67"/>
    </location>
</feature>
<dbReference type="GO" id="GO:0051513">
    <property type="term" value="P:regulation of monopolar cell growth"/>
    <property type="evidence" value="ECO:0007669"/>
    <property type="project" value="InterPro"/>
</dbReference>
<feature type="domain" description="DUF4378" evidence="2">
    <location>
        <begin position="983"/>
        <end position="1164"/>
    </location>
</feature>
<dbReference type="EMBL" id="PYDT01000001">
    <property type="protein sequence ID" value="THU75008.1"/>
    <property type="molecule type" value="Genomic_DNA"/>
</dbReference>
<feature type="compositionally biased region" description="Basic and acidic residues" evidence="1">
    <location>
        <begin position="609"/>
        <end position="618"/>
    </location>
</feature>
<reference evidence="3 4" key="1">
    <citation type="journal article" date="2019" name="Nat. Plants">
        <title>Genome sequencing of Musa balbisiana reveals subgenome evolution and function divergence in polyploid bananas.</title>
        <authorList>
            <person name="Yao X."/>
        </authorList>
    </citation>
    <scope>NUCLEOTIDE SEQUENCE [LARGE SCALE GENOMIC DNA]</scope>
    <source>
        <strain evidence="4">cv. DH-PKW</strain>
        <tissue evidence="3">Leaves</tissue>
    </source>
</reference>
<dbReference type="Proteomes" id="UP000317650">
    <property type="component" value="Chromosome 4"/>
</dbReference>
<feature type="compositionally biased region" description="Basic and acidic residues" evidence="1">
    <location>
        <begin position="902"/>
        <end position="912"/>
    </location>
</feature>
<dbReference type="PANTHER" id="PTHR31680:SF4">
    <property type="entry name" value="LONGIFOLIA PROTEIN"/>
    <property type="match status" value="1"/>
</dbReference>
<dbReference type="AlphaFoldDB" id="A0A4S8KIS3"/>
<feature type="compositionally biased region" description="Polar residues" evidence="1">
    <location>
        <begin position="44"/>
        <end position="63"/>
    </location>
</feature>
<dbReference type="InterPro" id="IPR025486">
    <property type="entry name" value="DUF4378"/>
</dbReference>
<evidence type="ECO:0000313" key="3">
    <source>
        <dbReference type="EMBL" id="THU75008.1"/>
    </source>
</evidence>
<sequence>MSAKFLHTFADEDPEMKRQIGCMTGIFQIFDRQRLLTGRRLSGHSHQGVSSGKVPSNRSSVGTEGNRCSPHIVLERSLSKSLNENQRISVESSRTSYSSSSCSSFSSLDCNKSSQEEHPSVERIYCTERSVKDSPKLKSHEVHAKPICCELQGNPPNLSIQTDCRSLDFQDVVKDSIYKDTQPLSVRTSLKEETKNHTLKHKDSPRPILLSKSMDASHTTEIDGRSRVHIDLGESLRVLAKLKKAPWYFSEANEPPRKSYEAKDTSFYPLSKEAPRFSYDGRDSRSSLDSRESSKISSKLRELPRLSLDGRECSNTTLKEFDRSSINRRADVILEHQQEPGSCKRPHSIVAKLMGLEAEPNSQEQVVLPDTNSNKKFDNFNRQKNIGFASKQLTNTQDCKEDLLSCSHKCFIKDPAIPLQKRPTSIIKPVFQSRVPIEPAPWRHNDKICIPQKTTFVPRECQIKKQSESVYSEIEKRLKEIEFQQSNKDLRALKHILDAMHAKGLLETKNTADQPSKTSVPSSPSGSAQNVGTIDAQNTISSHPTFTKGDKTSRAFDSPIVIMKPAKSFNRLDISPSSVIPLEGLSGLRRLRTSNPVDKKKASVSMILHKDQTPKAYRETTCQPPLSEDKKFRKEENGTQKNCMRMSQVSPRLQGAPREDNGSSVKASNSLSPRLQLKKPEMEKRSRPPLPSSPSNMPPKQPANRYSSESVSPRGRLRRKPAQAQQNNDQLIDTSSETRSPNDQYDKISLKPDGNISLRSQADTEVIRSNHSDDHCIFRQGNQSPSGRGAKSASSAMYRKNSHSSKEVGLAVEIETAVPKQPIPIPVLHASLDQDDLPPKEISSKSFEGMVQCDYCDPQHYGIKICSDQFKRVGLAVEIETAVPKQPIPIPVLHASLDQDDLPPKEISSKSFEDDEINASSVDCRNPTGLPDAPSPNLSSGFNQKKLANIEHLVQKLRQISSKDDEASTTDHIALLCEKQSPDHRYVSEILLASGLLMRDLTSGPISTVPIQLHPSGHPINPDLFLVLEQTKSPCLAKPVTVSQNIVQLKSDPEKLQRKLVFDVVNELLIQKLKLASPGPRPDPLLQVKKAKFPSGQRLLKEICSDIEHLKAESFVAGSLYGDNSFMAGEDMLQQSEGWTDSGKELPTIVLEIERSIFKDLIDEVISGQGATGFQSKASRRQTVRR</sequence>
<accession>A0A4S8KIS3</accession>
<feature type="compositionally biased region" description="Low complexity" evidence="1">
    <location>
        <begin position="515"/>
        <end position="527"/>
    </location>
</feature>
<dbReference type="InterPro" id="IPR033334">
    <property type="entry name" value="LNG1/2"/>
</dbReference>
<feature type="compositionally biased region" description="Polar residues" evidence="1">
    <location>
        <begin position="528"/>
        <end position="545"/>
    </location>
</feature>
<organism evidence="3 4">
    <name type="scientific">Musa balbisiana</name>
    <name type="common">Banana</name>
    <dbReference type="NCBI Taxonomy" id="52838"/>
    <lineage>
        <taxon>Eukaryota</taxon>
        <taxon>Viridiplantae</taxon>
        <taxon>Streptophyta</taxon>
        <taxon>Embryophyta</taxon>
        <taxon>Tracheophyta</taxon>
        <taxon>Spermatophyta</taxon>
        <taxon>Magnoliopsida</taxon>
        <taxon>Liliopsida</taxon>
        <taxon>Zingiberales</taxon>
        <taxon>Musaceae</taxon>
        <taxon>Musa</taxon>
    </lineage>
</organism>
<evidence type="ECO:0000313" key="4">
    <source>
        <dbReference type="Proteomes" id="UP000317650"/>
    </source>
</evidence>
<feature type="compositionally biased region" description="Pro residues" evidence="1">
    <location>
        <begin position="688"/>
        <end position="701"/>
    </location>
</feature>
<keyword evidence="4" id="KW-1185">Reference proteome</keyword>
<feature type="region of interest" description="Disordered" evidence="1">
    <location>
        <begin position="609"/>
        <end position="759"/>
    </location>
</feature>
<evidence type="ECO:0000256" key="1">
    <source>
        <dbReference type="SAM" id="MobiDB-lite"/>
    </source>
</evidence>
<feature type="compositionally biased region" description="Polar residues" evidence="1">
    <location>
        <begin position="639"/>
        <end position="651"/>
    </location>
</feature>